<keyword evidence="2" id="KW-1185">Reference proteome</keyword>
<dbReference type="EnsemblPlants" id="QL09p029974:mrna">
    <property type="protein sequence ID" value="QL09p029974:mrna"/>
    <property type="gene ID" value="QL09p029974"/>
</dbReference>
<accession>A0A7N2L5I4</accession>
<dbReference type="AlphaFoldDB" id="A0A7N2L5I4"/>
<dbReference type="EnsemblPlants" id="QL03p023912:mrna">
    <property type="protein sequence ID" value="QL03p023912:mrna"/>
    <property type="gene ID" value="QL03p023912"/>
</dbReference>
<dbReference type="Gramene" id="QL03p023912:mrna">
    <property type="protein sequence ID" value="QL03p023912:mrna"/>
    <property type="gene ID" value="QL03p023912"/>
</dbReference>
<reference evidence="1 2" key="1">
    <citation type="journal article" date="2016" name="G3 (Bethesda)">
        <title>First Draft Assembly and Annotation of the Genome of a California Endemic Oak Quercus lobata Nee (Fagaceae).</title>
        <authorList>
            <person name="Sork V.L."/>
            <person name="Fitz-Gibbon S.T."/>
            <person name="Puiu D."/>
            <person name="Crepeau M."/>
            <person name="Gugger P.F."/>
            <person name="Sherman R."/>
            <person name="Stevens K."/>
            <person name="Langley C.H."/>
            <person name="Pellegrini M."/>
            <person name="Salzberg S.L."/>
        </authorList>
    </citation>
    <scope>NUCLEOTIDE SEQUENCE [LARGE SCALE GENOMIC DNA]</scope>
    <source>
        <strain evidence="1 2">cv. SW786</strain>
    </source>
</reference>
<dbReference type="Gramene" id="QL09p029974:mrna">
    <property type="protein sequence ID" value="QL09p029974:mrna"/>
    <property type="gene ID" value="QL09p029974"/>
</dbReference>
<evidence type="ECO:0000313" key="1">
    <source>
        <dbReference type="EnsemblPlants" id="QL03p023912:mrna"/>
    </source>
</evidence>
<protein>
    <submittedName>
        <fullName evidence="1">Uncharacterized protein</fullName>
    </submittedName>
</protein>
<proteinExistence type="predicted"/>
<reference evidence="1" key="2">
    <citation type="submission" date="2021-01" db="UniProtKB">
        <authorList>
            <consortium name="EnsemblPlants"/>
        </authorList>
    </citation>
    <scope>IDENTIFICATION</scope>
</reference>
<organism evidence="1 2">
    <name type="scientific">Quercus lobata</name>
    <name type="common">Valley oak</name>
    <dbReference type="NCBI Taxonomy" id="97700"/>
    <lineage>
        <taxon>Eukaryota</taxon>
        <taxon>Viridiplantae</taxon>
        <taxon>Streptophyta</taxon>
        <taxon>Embryophyta</taxon>
        <taxon>Tracheophyta</taxon>
        <taxon>Spermatophyta</taxon>
        <taxon>Magnoliopsida</taxon>
        <taxon>eudicotyledons</taxon>
        <taxon>Gunneridae</taxon>
        <taxon>Pentapetalae</taxon>
        <taxon>rosids</taxon>
        <taxon>fabids</taxon>
        <taxon>Fagales</taxon>
        <taxon>Fagaceae</taxon>
        <taxon>Quercus</taxon>
    </lineage>
</organism>
<dbReference type="EMBL" id="LRBV02000003">
    <property type="status" value="NOT_ANNOTATED_CDS"/>
    <property type="molecule type" value="Genomic_DNA"/>
</dbReference>
<evidence type="ECO:0000313" key="2">
    <source>
        <dbReference type="Proteomes" id="UP000594261"/>
    </source>
</evidence>
<dbReference type="EnsemblPlants" id="QL93p0157_0007:mrna">
    <property type="protein sequence ID" value="QL93p0157_0007:mrna"/>
    <property type="gene ID" value="QL93p0157_0007"/>
</dbReference>
<sequence>MSSLQTSDPRSGFATVEKDFPGGLTPMLGDRKVEHFFGIKQIADLDLCYRLVAFCVCVKQHAESTGFYRQQLKSDVKNPYY</sequence>
<dbReference type="EMBL" id="LRBV02000009">
    <property type="status" value="NOT_ANNOTATED_CDS"/>
    <property type="molecule type" value="Genomic_DNA"/>
</dbReference>
<dbReference type="InParanoid" id="A0A7N2L5I4"/>
<dbReference type="Proteomes" id="UP000594261">
    <property type="component" value="Chromosome 3"/>
</dbReference>
<dbReference type="Gramene" id="QL93p0157_0007:mrna">
    <property type="protein sequence ID" value="QL93p0157_0007:mrna"/>
    <property type="gene ID" value="QL93p0157_0007"/>
</dbReference>
<name>A0A7N2L5I4_QUELO</name>
<dbReference type="Proteomes" id="UP000594261">
    <property type="component" value="Chromosome 9"/>
</dbReference>